<proteinExistence type="predicted"/>
<keyword evidence="1" id="KW-0596">Phosphopantetheine</keyword>
<evidence type="ECO:0000256" key="5">
    <source>
        <dbReference type="ARBA" id="ARBA00023098"/>
    </source>
</evidence>
<dbReference type="GO" id="GO:0000036">
    <property type="term" value="F:acyl carrier activity"/>
    <property type="evidence" value="ECO:0007669"/>
    <property type="project" value="TreeGrafter"/>
</dbReference>
<keyword evidence="5" id="KW-0443">Lipid metabolism</keyword>
<accession>A0A844D0S9</accession>
<evidence type="ECO:0000256" key="6">
    <source>
        <dbReference type="ARBA" id="ARBA00023160"/>
    </source>
</evidence>
<dbReference type="InterPro" id="IPR003231">
    <property type="entry name" value="ACP"/>
</dbReference>
<gene>
    <name evidence="10" type="ORF">FDP25_04905</name>
</gene>
<dbReference type="RefSeq" id="WP_154149491.1">
    <property type="nucleotide sequence ID" value="NZ_SZWE01000001.1"/>
</dbReference>
<keyword evidence="2" id="KW-0444">Lipid biosynthesis</keyword>
<dbReference type="InterPro" id="IPR036736">
    <property type="entry name" value="ACP-like_sf"/>
</dbReference>
<evidence type="ECO:0000256" key="3">
    <source>
        <dbReference type="ARBA" id="ARBA00022553"/>
    </source>
</evidence>
<keyword evidence="3" id="KW-0597">Phosphoprotein</keyword>
<protein>
    <recommendedName>
        <fullName evidence="8">Acyl carrier protein AcpXL</fullName>
    </recommendedName>
</protein>
<evidence type="ECO:0000256" key="4">
    <source>
        <dbReference type="ARBA" id="ARBA00022832"/>
    </source>
</evidence>
<dbReference type="AlphaFoldDB" id="A0A844D0S9"/>
<evidence type="ECO:0000313" key="11">
    <source>
        <dbReference type="Proteomes" id="UP000564704"/>
    </source>
</evidence>
<dbReference type="PANTHER" id="PTHR20863">
    <property type="entry name" value="ACYL CARRIER PROTEIN"/>
    <property type="match status" value="1"/>
</dbReference>
<dbReference type="PANTHER" id="PTHR20863:SF76">
    <property type="entry name" value="CARRIER DOMAIN-CONTAINING PROTEIN"/>
    <property type="match status" value="1"/>
</dbReference>
<dbReference type="GO" id="GO:0000035">
    <property type="term" value="F:acyl binding"/>
    <property type="evidence" value="ECO:0007669"/>
    <property type="project" value="TreeGrafter"/>
</dbReference>
<dbReference type="Proteomes" id="UP000564704">
    <property type="component" value="Unassembled WGS sequence"/>
</dbReference>
<dbReference type="SUPFAM" id="SSF47336">
    <property type="entry name" value="ACP-like"/>
    <property type="match status" value="1"/>
</dbReference>
<name>A0A844D0S9_9RHOB</name>
<evidence type="ECO:0000256" key="1">
    <source>
        <dbReference type="ARBA" id="ARBA00022450"/>
    </source>
</evidence>
<evidence type="ECO:0000256" key="2">
    <source>
        <dbReference type="ARBA" id="ARBA00022516"/>
    </source>
</evidence>
<dbReference type="InterPro" id="IPR009081">
    <property type="entry name" value="PP-bd_ACP"/>
</dbReference>
<dbReference type="Pfam" id="PF00550">
    <property type="entry name" value="PP-binding"/>
    <property type="match status" value="1"/>
</dbReference>
<dbReference type="Gene3D" id="1.10.1200.10">
    <property type="entry name" value="ACP-like"/>
    <property type="match status" value="1"/>
</dbReference>
<dbReference type="OrthoDB" id="9810922at2"/>
<keyword evidence="11" id="KW-1185">Reference proteome</keyword>
<comment type="caution">
    <text evidence="10">The sequence shown here is derived from an EMBL/GenBank/DDBJ whole genome shotgun (WGS) entry which is preliminary data.</text>
</comment>
<evidence type="ECO:0000256" key="8">
    <source>
        <dbReference type="ARBA" id="ARBA00024402"/>
    </source>
</evidence>
<reference evidence="10 11" key="1">
    <citation type="submission" date="2019-05" db="EMBL/GenBank/DDBJ databases">
        <title>Roseovarius bejariae sp. nov., a moderately halophylic bacterium isolated from a saline soil in Rambla Salada (Murcia).</title>
        <authorList>
            <person name="Castro D.J."/>
            <person name="Gomez-Altuve A."/>
            <person name="Reina J.C."/>
            <person name="Rodriguez M."/>
            <person name="Sampedro I."/>
            <person name="Llamas I."/>
            <person name="Martinez-Checa F."/>
        </authorList>
    </citation>
    <scope>NUCLEOTIDE SEQUENCE [LARGE SCALE GENOMIC DNA]</scope>
    <source>
        <strain evidence="10 11">A21</strain>
    </source>
</reference>
<evidence type="ECO:0000259" key="9">
    <source>
        <dbReference type="PROSITE" id="PS50075"/>
    </source>
</evidence>
<feature type="domain" description="Carrier" evidence="9">
    <location>
        <begin position="1"/>
        <end position="80"/>
    </location>
</feature>
<dbReference type="EMBL" id="SZWE01000001">
    <property type="protein sequence ID" value="MRU14768.1"/>
    <property type="molecule type" value="Genomic_DNA"/>
</dbReference>
<evidence type="ECO:0000313" key="10">
    <source>
        <dbReference type="EMBL" id="MRU14768.1"/>
    </source>
</evidence>
<comment type="pathway">
    <text evidence="7">Glycolipid biosynthesis; KDO(2)-lipid A biosynthesis.</text>
</comment>
<organism evidence="10 11">
    <name type="scientific">Roseovarius bejariae</name>
    <dbReference type="NCBI Taxonomy" id="2576383"/>
    <lineage>
        <taxon>Bacteria</taxon>
        <taxon>Pseudomonadati</taxon>
        <taxon>Pseudomonadota</taxon>
        <taxon>Alphaproteobacteria</taxon>
        <taxon>Rhodobacterales</taxon>
        <taxon>Roseobacteraceae</taxon>
        <taxon>Roseovarius</taxon>
    </lineage>
</organism>
<keyword evidence="4" id="KW-0276">Fatty acid metabolism</keyword>
<evidence type="ECO:0000256" key="7">
    <source>
        <dbReference type="ARBA" id="ARBA00024328"/>
    </source>
</evidence>
<sequence>MTRDEIRSVFIDELTRIAPDVEAATLSDDDHLMDDLGLDSMDILNLVTALQTRLGLSVPETDYPRLETPEKAVDYLSRKLG</sequence>
<dbReference type="PROSITE" id="PS00012">
    <property type="entry name" value="PHOSPHOPANTETHEINE"/>
    <property type="match status" value="1"/>
</dbReference>
<keyword evidence="6" id="KW-0275">Fatty acid biosynthesis</keyword>
<dbReference type="InterPro" id="IPR006162">
    <property type="entry name" value="Ppantetheine_attach_site"/>
</dbReference>
<dbReference type="PROSITE" id="PS50075">
    <property type="entry name" value="CARRIER"/>
    <property type="match status" value="1"/>
</dbReference>